<sequence length="103" mass="11795">MPLPQNHLESHCLSDHPSHQQLALSQVEEVCQPIKSNVKISQIFPQLCESDIGTLEEKIKLRRSFVPSNKTTGFGMYQLMLWGKFNLFSLLIRDQFILLNVGI</sequence>
<dbReference type="VEuPathDB" id="FungiDB:VP01_1826g5"/>
<accession>A0A0L6VE16</accession>
<comment type="caution">
    <text evidence="1">The sequence shown here is derived from an EMBL/GenBank/DDBJ whole genome shotgun (WGS) entry which is preliminary data.</text>
</comment>
<proteinExistence type="predicted"/>
<dbReference type="Proteomes" id="UP000037035">
    <property type="component" value="Unassembled WGS sequence"/>
</dbReference>
<reference evidence="1 2" key="1">
    <citation type="submission" date="2015-08" db="EMBL/GenBank/DDBJ databases">
        <title>Next Generation Sequencing and Analysis of the Genome of Puccinia sorghi L Schw, the Causal Agent of Maize Common Rust.</title>
        <authorList>
            <person name="Rochi L."/>
            <person name="Burguener G."/>
            <person name="Darino M."/>
            <person name="Turjanski A."/>
            <person name="Kreff E."/>
            <person name="Dieguez M.J."/>
            <person name="Sacco F."/>
        </authorList>
    </citation>
    <scope>NUCLEOTIDE SEQUENCE [LARGE SCALE GENOMIC DNA]</scope>
    <source>
        <strain evidence="1 2">RO10H11247</strain>
    </source>
</reference>
<gene>
    <name evidence="1" type="ORF">VP01_1826g5</name>
</gene>
<dbReference type="AlphaFoldDB" id="A0A0L6VE16"/>
<evidence type="ECO:0000313" key="2">
    <source>
        <dbReference type="Proteomes" id="UP000037035"/>
    </source>
</evidence>
<evidence type="ECO:0000313" key="1">
    <source>
        <dbReference type="EMBL" id="KNZ58964.1"/>
    </source>
</evidence>
<keyword evidence="2" id="KW-1185">Reference proteome</keyword>
<protein>
    <submittedName>
        <fullName evidence="1">Uncharacterized protein</fullName>
    </submittedName>
</protein>
<dbReference type="EMBL" id="LAVV01006644">
    <property type="protein sequence ID" value="KNZ58964.1"/>
    <property type="molecule type" value="Genomic_DNA"/>
</dbReference>
<name>A0A0L6VE16_9BASI</name>
<organism evidence="1 2">
    <name type="scientific">Puccinia sorghi</name>
    <dbReference type="NCBI Taxonomy" id="27349"/>
    <lineage>
        <taxon>Eukaryota</taxon>
        <taxon>Fungi</taxon>
        <taxon>Dikarya</taxon>
        <taxon>Basidiomycota</taxon>
        <taxon>Pucciniomycotina</taxon>
        <taxon>Pucciniomycetes</taxon>
        <taxon>Pucciniales</taxon>
        <taxon>Pucciniaceae</taxon>
        <taxon>Puccinia</taxon>
    </lineage>
</organism>